<evidence type="ECO:0000256" key="8">
    <source>
        <dbReference type="ARBA" id="ARBA00025046"/>
    </source>
</evidence>
<evidence type="ECO:0000313" key="12">
    <source>
        <dbReference type="EMBL" id="NIH57774.1"/>
    </source>
</evidence>
<evidence type="ECO:0000256" key="6">
    <source>
        <dbReference type="ARBA" id="ARBA00012947"/>
    </source>
</evidence>
<proteinExistence type="inferred from homology"/>
<keyword evidence="12" id="KW-0456">Lyase</keyword>
<sequence>MIHVRTKFTRPDPGIVARLGEFSSATIHEAQGRKGALSYRIKPIDPSMSFCGPAVTVRAHPGDNIMVQVAIAYAQPGDVVIAAAGELAQAGSFGDVMATASQSKGLAAFVTDSGIRDSADIRALGFPVFSGSICIEGTVKETLGPVNYPLVVGGQLVNPGDILKGDADGIVVVRPDEAEEVIRLCQEREDHELYIRAEHRKQERSILEIHGLTEKLAAKGLLVES</sequence>
<dbReference type="CDD" id="cd16841">
    <property type="entry name" value="RraA_family"/>
    <property type="match status" value="1"/>
</dbReference>
<comment type="catalytic activity">
    <reaction evidence="1">
        <text>4-hydroxy-4-methyl-2-oxoglutarate = 2 pyruvate</text>
        <dbReference type="Rhea" id="RHEA:22748"/>
        <dbReference type="ChEBI" id="CHEBI:15361"/>
        <dbReference type="ChEBI" id="CHEBI:58276"/>
        <dbReference type="EC" id="4.1.3.17"/>
    </reaction>
</comment>
<gene>
    <name evidence="12" type="ORF">FB473_002419</name>
</gene>
<evidence type="ECO:0000256" key="1">
    <source>
        <dbReference type="ARBA" id="ARBA00001342"/>
    </source>
</evidence>
<dbReference type="EMBL" id="JAAMOZ010000001">
    <property type="protein sequence ID" value="NIH57774.1"/>
    <property type="molecule type" value="Genomic_DNA"/>
</dbReference>
<organism evidence="12 13">
    <name type="scientific">Brooklawnia cerclae</name>
    <dbReference type="NCBI Taxonomy" id="349934"/>
    <lineage>
        <taxon>Bacteria</taxon>
        <taxon>Bacillati</taxon>
        <taxon>Actinomycetota</taxon>
        <taxon>Actinomycetes</taxon>
        <taxon>Propionibacteriales</taxon>
        <taxon>Propionibacteriaceae</taxon>
        <taxon>Brooklawnia</taxon>
    </lineage>
</organism>
<dbReference type="RefSeq" id="WP_167168028.1">
    <property type="nucleotide sequence ID" value="NZ_BAAAOO010000007.1"/>
</dbReference>
<dbReference type="PANTHER" id="PTHR33254">
    <property type="entry name" value="4-HYDROXY-4-METHYL-2-OXOGLUTARATE ALDOLASE 3-RELATED"/>
    <property type="match status" value="1"/>
</dbReference>
<dbReference type="Proteomes" id="UP000749311">
    <property type="component" value="Unassembled WGS sequence"/>
</dbReference>
<dbReference type="PANTHER" id="PTHR33254:SF16">
    <property type="entry name" value="BLR3842 PROTEIN"/>
    <property type="match status" value="1"/>
</dbReference>
<evidence type="ECO:0000256" key="7">
    <source>
        <dbReference type="ARBA" id="ARBA00016549"/>
    </source>
</evidence>
<name>A0ABX0SHF6_9ACTN</name>
<dbReference type="InterPro" id="IPR005493">
    <property type="entry name" value="RraA/RraA-like"/>
</dbReference>
<comment type="subunit">
    <text evidence="4">Homotrimer.</text>
</comment>
<reference evidence="12 13" key="1">
    <citation type="submission" date="2020-02" db="EMBL/GenBank/DDBJ databases">
        <title>Sequencing the genomes of 1000 actinobacteria strains.</title>
        <authorList>
            <person name="Klenk H.-P."/>
        </authorList>
    </citation>
    <scope>NUCLEOTIDE SEQUENCE [LARGE SCALE GENOMIC DNA]</scope>
    <source>
        <strain evidence="12 13">DSM 19609</strain>
    </source>
</reference>
<comment type="cofactor">
    <cofactor evidence="2">
        <name>a divalent metal cation</name>
        <dbReference type="ChEBI" id="CHEBI:60240"/>
    </cofactor>
</comment>
<comment type="catalytic activity">
    <reaction evidence="11">
        <text>oxaloacetate + H(+) = pyruvate + CO2</text>
        <dbReference type="Rhea" id="RHEA:15641"/>
        <dbReference type="ChEBI" id="CHEBI:15361"/>
        <dbReference type="ChEBI" id="CHEBI:15378"/>
        <dbReference type="ChEBI" id="CHEBI:16452"/>
        <dbReference type="ChEBI" id="CHEBI:16526"/>
        <dbReference type="EC" id="4.1.1.112"/>
    </reaction>
</comment>
<dbReference type="NCBIfam" id="NF006731">
    <property type="entry name" value="PRK09262.1"/>
    <property type="match status" value="1"/>
</dbReference>
<comment type="similarity">
    <text evidence="3">Belongs to the class II aldolase/RraA-like family.</text>
</comment>
<comment type="caution">
    <text evidence="12">The sequence shown here is derived from an EMBL/GenBank/DDBJ whole genome shotgun (WGS) entry which is preliminary data.</text>
</comment>
<evidence type="ECO:0000313" key="13">
    <source>
        <dbReference type="Proteomes" id="UP000749311"/>
    </source>
</evidence>
<dbReference type="Pfam" id="PF03737">
    <property type="entry name" value="RraA-like"/>
    <property type="match status" value="1"/>
</dbReference>
<dbReference type="EC" id="4.1.1.112" evidence="6"/>
<dbReference type="InterPro" id="IPR036704">
    <property type="entry name" value="RraA/RraA-like_sf"/>
</dbReference>
<dbReference type="GO" id="GO:0047443">
    <property type="term" value="F:4-hydroxy-4-methyl-2-oxoglutarate aldolase activity"/>
    <property type="evidence" value="ECO:0007669"/>
    <property type="project" value="UniProtKB-EC"/>
</dbReference>
<accession>A0ABX0SHF6</accession>
<evidence type="ECO:0000256" key="10">
    <source>
        <dbReference type="ARBA" id="ARBA00032305"/>
    </source>
</evidence>
<evidence type="ECO:0000256" key="9">
    <source>
        <dbReference type="ARBA" id="ARBA00030169"/>
    </source>
</evidence>
<evidence type="ECO:0000256" key="2">
    <source>
        <dbReference type="ARBA" id="ARBA00001968"/>
    </source>
</evidence>
<dbReference type="EC" id="4.1.3.17" evidence="5"/>
<evidence type="ECO:0000256" key="5">
    <source>
        <dbReference type="ARBA" id="ARBA00012213"/>
    </source>
</evidence>
<dbReference type="Gene3D" id="3.50.30.40">
    <property type="entry name" value="Ribonuclease E inhibitor RraA/RraA-like"/>
    <property type="match status" value="1"/>
</dbReference>
<protein>
    <recommendedName>
        <fullName evidence="7">Putative 4-hydroxy-4-methyl-2-oxoglutarate aldolase</fullName>
        <ecNumber evidence="6">4.1.1.112</ecNumber>
        <ecNumber evidence="5">4.1.3.17</ecNumber>
    </recommendedName>
    <alternativeName>
        <fullName evidence="10">Oxaloacetate decarboxylase</fullName>
    </alternativeName>
    <alternativeName>
        <fullName evidence="9">RraA-like protein</fullName>
    </alternativeName>
</protein>
<dbReference type="SUPFAM" id="SSF89562">
    <property type="entry name" value="RraA-like"/>
    <property type="match status" value="1"/>
</dbReference>
<evidence type="ECO:0000256" key="4">
    <source>
        <dbReference type="ARBA" id="ARBA00011233"/>
    </source>
</evidence>
<evidence type="ECO:0000256" key="3">
    <source>
        <dbReference type="ARBA" id="ARBA00008621"/>
    </source>
</evidence>
<evidence type="ECO:0000256" key="11">
    <source>
        <dbReference type="ARBA" id="ARBA00047973"/>
    </source>
</evidence>
<keyword evidence="13" id="KW-1185">Reference proteome</keyword>
<comment type="function">
    <text evidence="8">Catalyzes the aldol cleavage of 4-hydroxy-4-methyl-2-oxoglutarate (HMG) into 2 molecules of pyruvate. Also contains a secondary oxaloacetate (OAA) decarboxylase activity due to the common pyruvate enolate transition state formed following C-C bond cleavage in the retro-aldol and decarboxylation reactions.</text>
</comment>